<dbReference type="OrthoDB" id="4776905at2759"/>
<evidence type="ECO:0000256" key="1">
    <source>
        <dbReference type="SAM" id="MobiDB-lite"/>
    </source>
</evidence>
<organism evidence="2 3">
    <name type="scientific">Microdochium trichocladiopsis</name>
    <dbReference type="NCBI Taxonomy" id="1682393"/>
    <lineage>
        <taxon>Eukaryota</taxon>
        <taxon>Fungi</taxon>
        <taxon>Dikarya</taxon>
        <taxon>Ascomycota</taxon>
        <taxon>Pezizomycotina</taxon>
        <taxon>Sordariomycetes</taxon>
        <taxon>Xylariomycetidae</taxon>
        <taxon>Xylariales</taxon>
        <taxon>Microdochiaceae</taxon>
        <taxon>Microdochium</taxon>
    </lineage>
</organism>
<dbReference type="GeneID" id="70184840"/>
<dbReference type="RefSeq" id="XP_046007412.1">
    <property type="nucleotide sequence ID" value="XM_046155294.1"/>
</dbReference>
<proteinExistence type="predicted"/>
<feature type="region of interest" description="Disordered" evidence="1">
    <location>
        <begin position="143"/>
        <end position="176"/>
    </location>
</feature>
<dbReference type="Proteomes" id="UP000756346">
    <property type="component" value="Unassembled WGS sequence"/>
</dbReference>
<sequence length="201" mass="22594">MCIDIWTRSPCGHSIYQNTYHCDHSESEAGDGTVFSDDVVDRPTLNYEDELYHYKPSATELRRRRLSSLSLLSGSPPSGVSVKSPCRVTRAIRPINEGECAECARSWQEAQWHHQQAMAGRHMQRRDYFDDHGHVVGHDTLERSGEDRLGGVSATSSPGLSRSWYGPGSPGFQRRQGRIPSASATRRLENAFFMIAQRQAD</sequence>
<gene>
    <name evidence="2" type="ORF">B0I36DRAFT_334028</name>
</gene>
<dbReference type="EMBL" id="JAGTJQ010000010">
    <property type="protein sequence ID" value="KAH7021211.1"/>
    <property type="molecule type" value="Genomic_DNA"/>
</dbReference>
<name>A0A9P8XVE2_9PEZI</name>
<evidence type="ECO:0000313" key="3">
    <source>
        <dbReference type="Proteomes" id="UP000756346"/>
    </source>
</evidence>
<evidence type="ECO:0000313" key="2">
    <source>
        <dbReference type="EMBL" id="KAH7021211.1"/>
    </source>
</evidence>
<accession>A0A9P8XVE2</accession>
<keyword evidence="3" id="KW-1185">Reference proteome</keyword>
<dbReference type="AlphaFoldDB" id="A0A9P8XVE2"/>
<protein>
    <submittedName>
        <fullName evidence="2">Uncharacterized protein</fullName>
    </submittedName>
</protein>
<reference evidence="2" key="1">
    <citation type="journal article" date="2021" name="Nat. Commun.">
        <title>Genetic determinants of endophytism in the Arabidopsis root mycobiome.</title>
        <authorList>
            <person name="Mesny F."/>
            <person name="Miyauchi S."/>
            <person name="Thiergart T."/>
            <person name="Pickel B."/>
            <person name="Atanasova L."/>
            <person name="Karlsson M."/>
            <person name="Huettel B."/>
            <person name="Barry K.W."/>
            <person name="Haridas S."/>
            <person name="Chen C."/>
            <person name="Bauer D."/>
            <person name="Andreopoulos W."/>
            <person name="Pangilinan J."/>
            <person name="LaButti K."/>
            <person name="Riley R."/>
            <person name="Lipzen A."/>
            <person name="Clum A."/>
            <person name="Drula E."/>
            <person name="Henrissat B."/>
            <person name="Kohler A."/>
            <person name="Grigoriev I.V."/>
            <person name="Martin F.M."/>
            <person name="Hacquard S."/>
        </authorList>
    </citation>
    <scope>NUCLEOTIDE SEQUENCE</scope>
    <source>
        <strain evidence="2">MPI-CAGE-CH-0230</strain>
    </source>
</reference>
<comment type="caution">
    <text evidence="2">The sequence shown here is derived from an EMBL/GenBank/DDBJ whole genome shotgun (WGS) entry which is preliminary data.</text>
</comment>